<keyword evidence="4" id="KW-0949">S-adenosyl-L-methionine</keyword>
<keyword evidence="2 5" id="KW-0808">Transferase</keyword>
<keyword evidence="5" id="KW-0830">Ubiquinone</keyword>
<dbReference type="GO" id="GO:0061542">
    <property type="term" value="F:3-demethylubiquinol 3-O-methyltransferase activity"/>
    <property type="evidence" value="ECO:0007669"/>
    <property type="project" value="InterPro"/>
</dbReference>
<protein>
    <submittedName>
        <fullName evidence="5">Ubiquinone biosynthesis O-methyltransferase</fullName>
    </submittedName>
</protein>
<dbReference type="PANTHER" id="PTHR43464:SF19">
    <property type="entry name" value="UBIQUINONE BIOSYNTHESIS O-METHYLTRANSFERASE, MITOCHONDRIAL"/>
    <property type="match status" value="1"/>
</dbReference>
<dbReference type="CDD" id="cd02440">
    <property type="entry name" value="AdoMet_MTases"/>
    <property type="match status" value="1"/>
</dbReference>
<dbReference type="AlphaFoldDB" id="A0A2G5B1N6"/>
<evidence type="ECO:0000256" key="4">
    <source>
        <dbReference type="ARBA" id="ARBA00022691"/>
    </source>
</evidence>
<dbReference type="Gene3D" id="3.40.50.150">
    <property type="entry name" value="Vaccinia Virus protein VP39"/>
    <property type="match status" value="1"/>
</dbReference>
<dbReference type="PANTHER" id="PTHR43464">
    <property type="entry name" value="METHYLTRANSFERASE"/>
    <property type="match status" value="1"/>
</dbReference>
<sequence length="227" mass="24936">MNKTRVKYIRQILEDLYGKDAVTKKRGLSLVDVGCGGGLATESLARMGLKVLGIDASHENIAIASIHAQNDPMLSNNLEYRQVTAEQLVSESVNSGRDGVFDAVVSLEVIEHVNDPLSFVQSLVNLAKPNAPIFISTINRTILSFMVDILVPEYILRVIPSGTHDFQKFITPDELSIMITNSGANTLDTRGLILNPIFNNCYLSPKHFDLLPDAGVQANYILVARKK</sequence>
<dbReference type="GO" id="GO:0005739">
    <property type="term" value="C:mitochondrion"/>
    <property type="evidence" value="ECO:0007669"/>
    <property type="project" value="TreeGrafter"/>
</dbReference>
<dbReference type="Pfam" id="PF13489">
    <property type="entry name" value="Methyltransf_23"/>
    <property type="match status" value="1"/>
</dbReference>
<proteinExistence type="predicted"/>
<dbReference type="Proteomes" id="UP000242474">
    <property type="component" value="Unassembled WGS sequence"/>
</dbReference>
<accession>A0A2G5B1N6</accession>
<dbReference type="EMBL" id="KZ303556">
    <property type="protein sequence ID" value="PIA12914.1"/>
    <property type="molecule type" value="Genomic_DNA"/>
</dbReference>
<reference evidence="5 6" key="1">
    <citation type="journal article" date="2015" name="Genome Biol. Evol.">
        <title>Phylogenomic analyses indicate that early fungi evolved digesting cell walls of algal ancestors of land plants.</title>
        <authorList>
            <person name="Chang Y."/>
            <person name="Wang S."/>
            <person name="Sekimoto S."/>
            <person name="Aerts A.L."/>
            <person name="Choi C."/>
            <person name="Clum A."/>
            <person name="LaButti K.M."/>
            <person name="Lindquist E.A."/>
            <person name="Yee Ngan C."/>
            <person name="Ohm R.A."/>
            <person name="Salamov A.A."/>
            <person name="Grigoriev I.V."/>
            <person name="Spatafora J.W."/>
            <person name="Berbee M.L."/>
        </authorList>
    </citation>
    <scope>NUCLEOTIDE SEQUENCE [LARGE SCALE GENOMIC DNA]</scope>
    <source>
        <strain evidence="5 6">NRRL 1564</strain>
    </source>
</reference>
<keyword evidence="3" id="KW-0831">Ubiquinone biosynthesis</keyword>
<gene>
    <name evidence="5" type="ORF">COEREDRAFT_89975</name>
</gene>
<evidence type="ECO:0000313" key="5">
    <source>
        <dbReference type="EMBL" id="PIA12914.1"/>
    </source>
</evidence>
<keyword evidence="1 5" id="KW-0489">Methyltransferase</keyword>
<dbReference type="STRING" id="763665.A0A2G5B1N6"/>
<keyword evidence="6" id="KW-1185">Reference proteome</keyword>
<evidence type="ECO:0000256" key="2">
    <source>
        <dbReference type="ARBA" id="ARBA00022679"/>
    </source>
</evidence>
<organism evidence="5 6">
    <name type="scientific">Coemansia reversa (strain ATCC 12441 / NRRL 1564)</name>
    <dbReference type="NCBI Taxonomy" id="763665"/>
    <lineage>
        <taxon>Eukaryota</taxon>
        <taxon>Fungi</taxon>
        <taxon>Fungi incertae sedis</taxon>
        <taxon>Zoopagomycota</taxon>
        <taxon>Kickxellomycotina</taxon>
        <taxon>Kickxellomycetes</taxon>
        <taxon>Kickxellales</taxon>
        <taxon>Kickxellaceae</taxon>
        <taxon>Coemansia</taxon>
    </lineage>
</organism>
<dbReference type="InterPro" id="IPR010233">
    <property type="entry name" value="UbiG_MeTrfase"/>
</dbReference>
<dbReference type="GO" id="GO:0010420">
    <property type="term" value="F:polyprenyldihydroxybenzoate methyltransferase activity"/>
    <property type="evidence" value="ECO:0007669"/>
    <property type="project" value="InterPro"/>
</dbReference>
<dbReference type="NCBIfam" id="TIGR01983">
    <property type="entry name" value="UbiG"/>
    <property type="match status" value="1"/>
</dbReference>
<dbReference type="OrthoDB" id="3265906at2759"/>
<dbReference type="InterPro" id="IPR029063">
    <property type="entry name" value="SAM-dependent_MTases_sf"/>
</dbReference>
<dbReference type="GO" id="GO:0032259">
    <property type="term" value="P:methylation"/>
    <property type="evidence" value="ECO:0007669"/>
    <property type="project" value="UniProtKB-KW"/>
</dbReference>
<name>A0A2G5B1N6_COERN</name>
<evidence type="ECO:0000256" key="1">
    <source>
        <dbReference type="ARBA" id="ARBA00022603"/>
    </source>
</evidence>
<evidence type="ECO:0000313" key="6">
    <source>
        <dbReference type="Proteomes" id="UP000242474"/>
    </source>
</evidence>
<dbReference type="SUPFAM" id="SSF53335">
    <property type="entry name" value="S-adenosyl-L-methionine-dependent methyltransferases"/>
    <property type="match status" value="1"/>
</dbReference>
<evidence type="ECO:0000256" key="3">
    <source>
        <dbReference type="ARBA" id="ARBA00022688"/>
    </source>
</evidence>